<dbReference type="Proteomes" id="UP001177023">
    <property type="component" value="Unassembled WGS sequence"/>
</dbReference>
<dbReference type="Gene3D" id="3.30.200.20">
    <property type="entry name" value="Phosphorylase Kinase, domain 1"/>
    <property type="match status" value="1"/>
</dbReference>
<keyword evidence="6 10" id="KW-0418">Kinase</keyword>
<dbReference type="PRINTS" id="PR01772">
    <property type="entry name" value="JNKMAPKINASE"/>
</dbReference>
<sequence>MTDDARYETHVIIYRQQRCDFVLPRRYQQLTYKSAGAQGWVVAAVDTVLNRPVAIKKMRNPFVMEISAKRTYREFVLLEAFKHPNIIALLNAFSPQTSATQLNDMYFVMELADFNLSHVIREKRLPHPHLSFLIFQLLCAMKHLHRSGIIHRDLKPENIVINEDVTLKILDFGLARRTPFDAQMRMTNYVVTRWYRAPEVILEMGYNEKVDVWSIGCIFAEILTRKILFPGTDHLDQWRSIVSKMGTPPTSFIDKMTRNVAFFVRSQPKQTAKSLEELIPDSCLPNESEDPAHYLTARYARDLISRMLAIDPEQRISVEEALRHPYVAGWLKQHDINLPITTHRYDDQIELEERSIAQWKAIIFDELQRYAATNDVFGGITGTAV</sequence>
<evidence type="ECO:0000313" key="12">
    <source>
        <dbReference type="EMBL" id="CAJ0568806.1"/>
    </source>
</evidence>
<dbReference type="PANTHER" id="PTHR24055">
    <property type="entry name" value="MITOGEN-ACTIVATED PROTEIN KINASE"/>
    <property type="match status" value="1"/>
</dbReference>
<comment type="function">
    <text evidence="10">Responds to activation by environmental stress and pro-inflammatory cytokines by phosphorylating a number of transcription factors, and thus regulates transcriptional activity.</text>
</comment>
<proteinExistence type="inferred from homology"/>
<reference evidence="12" key="1">
    <citation type="submission" date="2023-06" db="EMBL/GenBank/DDBJ databases">
        <authorList>
            <person name="Delattre M."/>
        </authorList>
    </citation>
    <scope>NUCLEOTIDE SEQUENCE</scope>
    <source>
        <strain evidence="12">AF72</strain>
    </source>
</reference>
<comment type="cofactor">
    <cofactor evidence="10">
        <name>Mg(2+)</name>
        <dbReference type="ChEBI" id="CHEBI:18420"/>
    </cofactor>
</comment>
<evidence type="ECO:0000259" key="11">
    <source>
        <dbReference type="PROSITE" id="PS50011"/>
    </source>
</evidence>
<evidence type="ECO:0000256" key="6">
    <source>
        <dbReference type="ARBA" id="ARBA00022777"/>
    </source>
</evidence>
<dbReference type="InterPro" id="IPR000719">
    <property type="entry name" value="Prot_kinase_dom"/>
</dbReference>
<dbReference type="FunFam" id="1.10.510.10:FF:000624">
    <property type="entry name" value="Mitogen-activated protein kinase"/>
    <property type="match status" value="1"/>
</dbReference>
<evidence type="ECO:0000256" key="10">
    <source>
        <dbReference type="RuleBase" id="RU368052"/>
    </source>
</evidence>
<comment type="catalytic activity">
    <reaction evidence="8">
        <text>L-threonyl-[protein] + ATP = O-phospho-L-threonyl-[protein] + ADP + H(+)</text>
        <dbReference type="Rhea" id="RHEA:46608"/>
        <dbReference type="Rhea" id="RHEA-COMP:11060"/>
        <dbReference type="Rhea" id="RHEA-COMP:11605"/>
        <dbReference type="ChEBI" id="CHEBI:15378"/>
        <dbReference type="ChEBI" id="CHEBI:30013"/>
        <dbReference type="ChEBI" id="CHEBI:30616"/>
        <dbReference type="ChEBI" id="CHEBI:61977"/>
        <dbReference type="ChEBI" id="CHEBI:456216"/>
        <dbReference type="EC" id="2.7.11.24"/>
    </reaction>
</comment>
<feature type="domain" description="Protein kinase" evidence="11">
    <location>
        <begin position="27"/>
        <end position="327"/>
    </location>
</feature>
<evidence type="ECO:0000256" key="1">
    <source>
        <dbReference type="ARBA" id="ARBA00008832"/>
    </source>
</evidence>
<comment type="caution">
    <text evidence="12">The sequence shown here is derived from an EMBL/GenBank/DDBJ whole genome shotgun (WGS) entry which is preliminary data.</text>
</comment>
<organism evidence="12 13">
    <name type="scientific">Mesorhabditis spiculigera</name>
    <dbReference type="NCBI Taxonomy" id="96644"/>
    <lineage>
        <taxon>Eukaryota</taxon>
        <taxon>Metazoa</taxon>
        <taxon>Ecdysozoa</taxon>
        <taxon>Nematoda</taxon>
        <taxon>Chromadorea</taxon>
        <taxon>Rhabditida</taxon>
        <taxon>Rhabditina</taxon>
        <taxon>Rhabditomorpha</taxon>
        <taxon>Rhabditoidea</taxon>
        <taxon>Rhabditidae</taxon>
        <taxon>Mesorhabditinae</taxon>
        <taxon>Mesorhabditis</taxon>
    </lineage>
</organism>
<dbReference type="GO" id="GO:0004707">
    <property type="term" value="F:MAP kinase activity"/>
    <property type="evidence" value="ECO:0007669"/>
    <property type="project" value="UniProtKB-UniRule"/>
</dbReference>
<dbReference type="InterPro" id="IPR011009">
    <property type="entry name" value="Kinase-like_dom_sf"/>
</dbReference>
<comment type="similarity">
    <text evidence="1 10">Belongs to the protein kinase superfamily. CMGC Ser/Thr protein kinase family. MAP kinase subfamily.</text>
</comment>
<keyword evidence="10" id="KW-0460">Magnesium</keyword>
<dbReference type="InterPro" id="IPR050117">
    <property type="entry name" value="MAPK"/>
</dbReference>
<dbReference type="Pfam" id="PF00069">
    <property type="entry name" value="Pkinase"/>
    <property type="match status" value="1"/>
</dbReference>
<keyword evidence="4 10" id="KW-0808">Transferase</keyword>
<keyword evidence="2 10" id="KW-0723">Serine/threonine-protein kinase</keyword>
<evidence type="ECO:0000313" key="13">
    <source>
        <dbReference type="Proteomes" id="UP001177023"/>
    </source>
</evidence>
<dbReference type="GO" id="GO:0005737">
    <property type="term" value="C:cytoplasm"/>
    <property type="evidence" value="ECO:0007669"/>
    <property type="project" value="UniProtKB-SubCell"/>
</dbReference>
<protein>
    <recommendedName>
        <fullName evidence="10">Stress-activated protein kinase JNK</fullName>
        <ecNumber evidence="10">2.7.11.24</ecNumber>
    </recommendedName>
</protein>
<evidence type="ECO:0000256" key="9">
    <source>
        <dbReference type="ARBA" id="ARBA00048312"/>
    </source>
</evidence>
<comment type="catalytic activity">
    <reaction evidence="9">
        <text>L-seryl-[protein] + ATP = O-phospho-L-seryl-[protein] + ADP + H(+)</text>
        <dbReference type="Rhea" id="RHEA:17989"/>
        <dbReference type="Rhea" id="RHEA-COMP:9863"/>
        <dbReference type="Rhea" id="RHEA-COMP:11604"/>
        <dbReference type="ChEBI" id="CHEBI:15378"/>
        <dbReference type="ChEBI" id="CHEBI:29999"/>
        <dbReference type="ChEBI" id="CHEBI:30616"/>
        <dbReference type="ChEBI" id="CHEBI:83421"/>
        <dbReference type="ChEBI" id="CHEBI:456216"/>
        <dbReference type="EC" id="2.7.11.24"/>
    </reaction>
</comment>
<accession>A0AA36CIT5</accession>
<keyword evidence="5 10" id="KW-0547">Nucleotide-binding</keyword>
<feature type="non-terminal residue" evidence="12">
    <location>
        <position position="1"/>
    </location>
</feature>
<name>A0AA36CIT5_9BILA</name>
<evidence type="ECO:0000256" key="2">
    <source>
        <dbReference type="ARBA" id="ARBA00022527"/>
    </source>
</evidence>
<keyword evidence="13" id="KW-1185">Reference proteome</keyword>
<dbReference type="InterPro" id="IPR008271">
    <property type="entry name" value="Ser/Thr_kinase_AS"/>
</dbReference>
<dbReference type="PROSITE" id="PS00108">
    <property type="entry name" value="PROTEIN_KINASE_ST"/>
    <property type="match status" value="1"/>
</dbReference>
<dbReference type="EMBL" id="CATQJA010001839">
    <property type="protein sequence ID" value="CAJ0568806.1"/>
    <property type="molecule type" value="Genomic_DNA"/>
</dbReference>
<dbReference type="Gene3D" id="1.10.510.10">
    <property type="entry name" value="Transferase(Phosphotransferase) domain 1"/>
    <property type="match status" value="1"/>
</dbReference>
<dbReference type="EC" id="2.7.11.24" evidence="10"/>
<comment type="subcellular location">
    <subcellularLocation>
        <location evidence="10">Cytoplasm</location>
    </subcellularLocation>
</comment>
<dbReference type="InterPro" id="IPR008351">
    <property type="entry name" value="MAPK_JNK"/>
</dbReference>
<dbReference type="SMART" id="SM00220">
    <property type="entry name" value="S_TKc"/>
    <property type="match status" value="1"/>
</dbReference>
<keyword evidence="7 10" id="KW-0067">ATP-binding</keyword>
<evidence type="ECO:0000256" key="3">
    <source>
        <dbReference type="ARBA" id="ARBA00022553"/>
    </source>
</evidence>
<dbReference type="GO" id="GO:0005524">
    <property type="term" value="F:ATP binding"/>
    <property type="evidence" value="ECO:0007669"/>
    <property type="project" value="UniProtKB-UniRule"/>
</dbReference>
<evidence type="ECO:0000256" key="7">
    <source>
        <dbReference type="ARBA" id="ARBA00022840"/>
    </source>
</evidence>
<dbReference type="AlphaFoldDB" id="A0AA36CIT5"/>
<gene>
    <name evidence="12" type="ORF">MSPICULIGERA_LOCUS7318</name>
</gene>
<evidence type="ECO:0000256" key="5">
    <source>
        <dbReference type="ARBA" id="ARBA00022741"/>
    </source>
</evidence>
<dbReference type="SUPFAM" id="SSF56112">
    <property type="entry name" value="Protein kinase-like (PK-like)"/>
    <property type="match status" value="1"/>
</dbReference>
<keyword evidence="3 10" id="KW-0597">Phosphoprotein</keyword>
<dbReference type="GO" id="GO:0106310">
    <property type="term" value="F:protein serine kinase activity"/>
    <property type="evidence" value="ECO:0007669"/>
    <property type="project" value="UniProtKB-UniRule"/>
</dbReference>
<evidence type="ECO:0000256" key="8">
    <source>
        <dbReference type="ARBA" id="ARBA00047592"/>
    </source>
</evidence>
<dbReference type="PROSITE" id="PS50011">
    <property type="entry name" value="PROTEIN_KINASE_DOM"/>
    <property type="match status" value="1"/>
</dbReference>
<evidence type="ECO:0000256" key="4">
    <source>
        <dbReference type="ARBA" id="ARBA00022679"/>
    </source>
</evidence>